<dbReference type="Gene3D" id="2.60.120.10">
    <property type="entry name" value="Jelly Rolls"/>
    <property type="match status" value="1"/>
</dbReference>
<dbReference type="SMART" id="SM00558">
    <property type="entry name" value="JmjC"/>
    <property type="match status" value="1"/>
</dbReference>
<gene>
    <name evidence="2" type="ORF">BN1708_005719</name>
</gene>
<dbReference type="Proteomes" id="UP000044602">
    <property type="component" value="Unassembled WGS sequence"/>
</dbReference>
<dbReference type="PANTHER" id="PTHR12461:SF99">
    <property type="entry name" value="BIFUNCTIONAL PEPTIDASE AND (3S)-LYSYL HYDROXYLASE JMJD7"/>
    <property type="match status" value="1"/>
</dbReference>
<accession>A0A0G4MDH7</accession>
<dbReference type="InterPro" id="IPR014710">
    <property type="entry name" value="RmlC-like_jellyroll"/>
</dbReference>
<evidence type="ECO:0000313" key="2">
    <source>
        <dbReference type="EMBL" id="CRK32328.1"/>
    </source>
</evidence>
<dbReference type="InterPro" id="IPR001509">
    <property type="entry name" value="Epimerase_deHydtase"/>
</dbReference>
<dbReference type="PROSITE" id="PS51184">
    <property type="entry name" value="JMJC"/>
    <property type="match status" value="1"/>
</dbReference>
<feature type="domain" description="JmjC" evidence="1">
    <location>
        <begin position="510"/>
        <end position="699"/>
    </location>
</feature>
<dbReference type="SUPFAM" id="SSF51735">
    <property type="entry name" value="NAD(P)-binding Rossmann-fold domains"/>
    <property type="match status" value="1"/>
</dbReference>
<dbReference type="Gene3D" id="3.40.50.720">
    <property type="entry name" value="NAD(P)-binding Rossmann-like Domain"/>
    <property type="match status" value="1"/>
</dbReference>
<dbReference type="InterPro" id="IPR041667">
    <property type="entry name" value="Cupin_8"/>
</dbReference>
<dbReference type="InterPro" id="IPR036291">
    <property type="entry name" value="NAD(P)-bd_dom_sf"/>
</dbReference>
<dbReference type="Pfam" id="PF13621">
    <property type="entry name" value="Cupin_8"/>
    <property type="match status" value="1"/>
</dbReference>
<reference evidence="2 3" key="1">
    <citation type="submission" date="2015-05" db="EMBL/GenBank/DDBJ databases">
        <authorList>
            <person name="Wang D.B."/>
            <person name="Wang M."/>
        </authorList>
    </citation>
    <scope>NUCLEOTIDE SEQUENCE [LARGE SCALE GENOMIC DNA]</scope>
    <source>
        <strain evidence="2">VL1</strain>
    </source>
</reference>
<dbReference type="PANTHER" id="PTHR12461">
    <property type="entry name" value="HYPOXIA-INDUCIBLE FACTOR 1 ALPHA INHIBITOR-RELATED"/>
    <property type="match status" value="1"/>
</dbReference>
<proteinExistence type="predicted"/>
<sequence length="723" mass="80265">MPPDFIIKTTTVFGGFLPNRDSGVVLQPGRITGHILCHRLYLIGVFDHCALMYSSWISLTFFSNLNHHNFTNPELFQPSKTKSTLKSTMGIPSIKEPAVPYGSIVVVSGASGFIGSHIVDQVLAAGYKVRGTTRNLQRSAWMSEFFAKQYGPEKFELVQVPDMDVDGAFDDAVAGVSDPKVAIPRAVDGALNALKASAKEPRMKRFVFTSSSFAVTFPKPGKRFSVTADTFNDEAVERAWQPDPDGASVYACSKVEAERAIAKWVEENNPSLTVNTIQPNANIGPVLSAAHQGYPTTAGWVKKVWDKDYKGLEHILPQHYVHVQDDARLHVIALAHPEVQKERLFAVAGPFNINSQPTPPLTDMGALPEDNIADLITTYNELNSNRIEELADEPSALEFMRYVARNTPFVVRSAATSWEAYKRWDKDFLLKTLEDQSVNVAVTPHGNADAPTPLPNGILSLSKPHEEPQRFDTFLNTIVAQTAEDLSSSRPTAVSPEVLYAQTQNSNLHTEYAPLFHLDHLPRSLPFARIALDQPQPDALNLWIGNARATTALHKDNYENLYVQLRGRKRFALLPPHCHPCVNERPLRSATYRRRGAGAEADNNNDGILVLEPDGDGTKDVPFATWDPDRPDANATPYSHLARPMIVVLEPGDMLYLPAMWFHKVSQFCTPEDEGFVLAVNYWYDMDFSGPLYPLSSFVRNSALKAQAEAERHESVGQRGIPR</sequence>
<dbReference type="STRING" id="100787.A0A0G4MDH7"/>
<dbReference type="InterPro" id="IPR003347">
    <property type="entry name" value="JmjC_dom"/>
</dbReference>
<dbReference type="AlphaFoldDB" id="A0A0G4MDH7"/>
<dbReference type="SUPFAM" id="SSF51197">
    <property type="entry name" value="Clavaminate synthase-like"/>
    <property type="match status" value="1"/>
</dbReference>
<evidence type="ECO:0000313" key="3">
    <source>
        <dbReference type="Proteomes" id="UP000044602"/>
    </source>
</evidence>
<protein>
    <recommendedName>
        <fullName evidence="1">JmjC domain-containing protein</fullName>
    </recommendedName>
</protein>
<dbReference type="EMBL" id="CVQH01022083">
    <property type="protein sequence ID" value="CRK32328.1"/>
    <property type="molecule type" value="Genomic_DNA"/>
</dbReference>
<keyword evidence="3" id="KW-1185">Reference proteome</keyword>
<name>A0A0G4MDH7_VERLO</name>
<dbReference type="Pfam" id="PF01370">
    <property type="entry name" value="Epimerase"/>
    <property type="match status" value="1"/>
</dbReference>
<organism evidence="2 3">
    <name type="scientific">Verticillium longisporum</name>
    <name type="common">Verticillium dahliae var. longisporum</name>
    <dbReference type="NCBI Taxonomy" id="100787"/>
    <lineage>
        <taxon>Eukaryota</taxon>
        <taxon>Fungi</taxon>
        <taxon>Dikarya</taxon>
        <taxon>Ascomycota</taxon>
        <taxon>Pezizomycotina</taxon>
        <taxon>Sordariomycetes</taxon>
        <taxon>Hypocreomycetidae</taxon>
        <taxon>Glomerellales</taxon>
        <taxon>Plectosphaerellaceae</taxon>
        <taxon>Verticillium</taxon>
    </lineage>
</organism>
<evidence type="ECO:0000259" key="1">
    <source>
        <dbReference type="PROSITE" id="PS51184"/>
    </source>
</evidence>